<keyword evidence="3" id="KW-1185">Reference proteome</keyword>
<reference evidence="2" key="1">
    <citation type="submission" date="2020-01" db="EMBL/GenBank/DDBJ databases">
        <authorList>
            <consortium name="DOE Joint Genome Institute"/>
            <person name="Haridas S."/>
            <person name="Albert R."/>
            <person name="Binder M."/>
            <person name="Bloem J."/>
            <person name="Labutti K."/>
            <person name="Salamov A."/>
            <person name="Andreopoulos B."/>
            <person name="Baker S.E."/>
            <person name="Barry K."/>
            <person name="Bills G."/>
            <person name="Bluhm B.H."/>
            <person name="Cannon C."/>
            <person name="Castanera R."/>
            <person name="Culley D.E."/>
            <person name="Daum C."/>
            <person name="Ezra D."/>
            <person name="Gonzalez J.B."/>
            <person name="Henrissat B."/>
            <person name="Kuo A."/>
            <person name="Liang C."/>
            <person name="Lipzen A."/>
            <person name="Lutzoni F."/>
            <person name="Magnuson J."/>
            <person name="Mondo S."/>
            <person name="Nolan M."/>
            <person name="Ohm R."/>
            <person name="Pangilinan J."/>
            <person name="Park H.-J."/>
            <person name="Ramirez L."/>
            <person name="Alfaro M."/>
            <person name="Sun H."/>
            <person name="Tritt A."/>
            <person name="Yoshinaga Y."/>
            <person name="Zwiers L.-H."/>
            <person name="Turgeon B.G."/>
            <person name="Goodwin S.B."/>
            <person name="Spatafora J.W."/>
            <person name="Crous P.W."/>
            <person name="Grigoriev I.V."/>
        </authorList>
    </citation>
    <scope>NUCLEOTIDE SEQUENCE</scope>
    <source>
        <strain evidence="2">P77</strain>
    </source>
</reference>
<evidence type="ECO:0000313" key="2">
    <source>
        <dbReference type="EMBL" id="KAF1836971.1"/>
    </source>
</evidence>
<dbReference type="AlphaFoldDB" id="A0A6A5KNE0"/>
<gene>
    <name evidence="2" type="ORF">BDW02DRAFT_196678</name>
</gene>
<keyword evidence="1" id="KW-1133">Transmembrane helix</keyword>
<feature type="transmembrane region" description="Helical" evidence="1">
    <location>
        <begin position="59"/>
        <end position="75"/>
    </location>
</feature>
<organism evidence="2 3">
    <name type="scientific">Decorospora gaudefroyi</name>
    <dbReference type="NCBI Taxonomy" id="184978"/>
    <lineage>
        <taxon>Eukaryota</taxon>
        <taxon>Fungi</taxon>
        <taxon>Dikarya</taxon>
        <taxon>Ascomycota</taxon>
        <taxon>Pezizomycotina</taxon>
        <taxon>Dothideomycetes</taxon>
        <taxon>Pleosporomycetidae</taxon>
        <taxon>Pleosporales</taxon>
        <taxon>Pleosporineae</taxon>
        <taxon>Pleosporaceae</taxon>
        <taxon>Decorospora</taxon>
    </lineage>
</organism>
<proteinExistence type="predicted"/>
<protein>
    <submittedName>
        <fullName evidence="2">Uncharacterized protein</fullName>
    </submittedName>
</protein>
<dbReference type="Proteomes" id="UP000800040">
    <property type="component" value="Unassembled WGS sequence"/>
</dbReference>
<evidence type="ECO:0000256" key="1">
    <source>
        <dbReference type="SAM" id="Phobius"/>
    </source>
</evidence>
<sequence>MSNPPPSPPPPSSSFPRFLRRVRHVCASYASSAEVGSRPVLESFVPPQHSTATPCAEPFGDFFFFFSFLFALMLWRRGPGCIIFWEGGGRGFLGEECGGTSLCVGLTLRMGFWEHATGIYNTKTRKY</sequence>
<keyword evidence="1" id="KW-0472">Membrane</keyword>
<evidence type="ECO:0000313" key="3">
    <source>
        <dbReference type="Proteomes" id="UP000800040"/>
    </source>
</evidence>
<keyword evidence="1" id="KW-0812">Transmembrane</keyword>
<name>A0A6A5KNE0_9PLEO</name>
<dbReference type="EMBL" id="ML975267">
    <property type="protein sequence ID" value="KAF1836971.1"/>
    <property type="molecule type" value="Genomic_DNA"/>
</dbReference>
<accession>A0A6A5KNE0</accession>